<dbReference type="Proteomes" id="UP000576082">
    <property type="component" value="Unassembled WGS sequence"/>
</dbReference>
<dbReference type="RefSeq" id="WP_169656976.1">
    <property type="nucleotide sequence ID" value="NZ_JABANE010000027.1"/>
</dbReference>
<protein>
    <submittedName>
        <fullName evidence="1">Uncharacterized protein</fullName>
    </submittedName>
</protein>
<proteinExistence type="predicted"/>
<keyword evidence="2" id="KW-1185">Reference proteome</keyword>
<accession>A0A7X9P3U0</accession>
<name>A0A7X9P3U0_9BACT</name>
<sequence length="85" mass="10171">MVRLQHITFNKLSLIQKAEIVQYFSDFLTSMYKTGKKFELYNYDGAYIQVNYKNGNNIENEIESIYEIDKISQYCPSIDWKKILK</sequence>
<evidence type="ECO:0000313" key="1">
    <source>
        <dbReference type="EMBL" id="NME68677.1"/>
    </source>
</evidence>
<comment type="caution">
    <text evidence="1">The sequence shown here is derived from an EMBL/GenBank/DDBJ whole genome shotgun (WGS) entry which is preliminary data.</text>
</comment>
<dbReference type="AlphaFoldDB" id="A0A7X9P3U0"/>
<reference evidence="1 2" key="1">
    <citation type="submission" date="2020-04" db="EMBL/GenBank/DDBJ databases">
        <title>Flammeovirga sp. SR4, a novel species isolated from seawater.</title>
        <authorList>
            <person name="Wang X."/>
        </authorList>
    </citation>
    <scope>NUCLEOTIDE SEQUENCE [LARGE SCALE GENOMIC DNA]</scope>
    <source>
        <strain evidence="1 2">ATCC 23126</strain>
    </source>
</reference>
<evidence type="ECO:0000313" key="2">
    <source>
        <dbReference type="Proteomes" id="UP000576082"/>
    </source>
</evidence>
<dbReference type="EMBL" id="JABANE010000027">
    <property type="protein sequence ID" value="NME68677.1"/>
    <property type="molecule type" value="Genomic_DNA"/>
</dbReference>
<gene>
    <name evidence="1" type="ORF">HHU12_11960</name>
</gene>
<organism evidence="1 2">
    <name type="scientific">Flammeovirga aprica JL-4</name>
    <dbReference type="NCBI Taxonomy" id="694437"/>
    <lineage>
        <taxon>Bacteria</taxon>
        <taxon>Pseudomonadati</taxon>
        <taxon>Bacteroidota</taxon>
        <taxon>Cytophagia</taxon>
        <taxon>Cytophagales</taxon>
        <taxon>Flammeovirgaceae</taxon>
        <taxon>Flammeovirga</taxon>
    </lineage>
</organism>